<comment type="caution">
    <text evidence="1">The sequence shown here is derived from an EMBL/GenBank/DDBJ whole genome shotgun (WGS) entry which is preliminary data.</text>
</comment>
<dbReference type="EMBL" id="AAMIQP010000204">
    <property type="protein sequence ID" value="EDH7413173.1"/>
    <property type="molecule type" value="Genomic_DNA"/>
</dbReference>
<name>A0A6C7WG20_CAMJU</name>
<dbReference type="AlphaFoldDB" id="A0A6C7WG20"/>
<feature type="non-terminal residue" evidence="1">
    <location>
        <position position="27"/>
    </location>
</feature>
<organism evidence="1">
    <name type="scientific">Campylobacter jejuni</name>
    <dbReference type="NCBI Taxonomy" id="197"/>
    <lineage>
        <taxon>Bacteria</taxon>
        <taxon>Pseudomonadati</taxon>
        <taxon>Campylobacterota</taxon>
        <taxon>Epsilonproteobacteria</taxon>
        <taxon>Campylobacterales</taxon>
        <taxon>Campylobacteraceae</taxon>
        <taxon>Campylobacter</taxon>
    </lineage>
</organism>
<evidence type="ECO:0000313" key="1">
    <source>
        <dbReference type="EMBL" id="EDH7413173.1"/>
    </source>
</evidence>
<reference evidence="1" key="1">
    <citation type="submission" date="2019-10" db="EMBL/GenBank/DDBJ databases">
        <authorList>
            <consortium name="NARMS: The National Antimicrobial Resistance Monitoring System"/>
        </authorList>
    </citation>
    <scope>NUCLEOTIDE SEQUENCE</scope>
    <source>
        <strain evidence="1">FSIS21925702</strain>
    </source>
</reference>
<sequence length="27" mass="3136">MEKKITPSELELNEFIKIINEMSGIDL</sequence>
<accession>A0A6C7WG20</accession>
<proteinExistence type="predicted"/>
<gene>
    <name evidence="1" type="ORF">GD389_08915</name>
</gene>
<protein>
    <submittedName>
        <fullName evidence="1">Chemotaxis protein CheR</fullName>
    </submittedName>
</protein>